<keyword evidence="1" id="KW-0812">Transmembrane</keyword>
<name>A0ABS8NDI0_9BACT</name>
<comment type="caution">
    <text evidence="2">The sequence shown here is derived from an EMBL/GenBank/DDBJ whole genome shotgun (WGS) entry which is preliminary data.</text>
</comment>
<feature type="transmembrane region" description="Helical" evidence="1">
    <location>
        <begin position="12"/>
        <end position="33"/>
    </location>
</feature>
<evidence type="ECO:0000313" key="3">
    <source>
        <dbReference type="Proteomes" id="UP001430306"/>
    </source>
</evidence>
<proteinExistence type="predicted"/>
<dbReference type="Proteomes" id="UP001430306">
    <property type="component" value="Unassembled WGS sequence"/>
</dbReference>
<reference evidence="2" key="1">
    <citation type="submission" date="2021-11" db="EMBL/GenBank/DDBJ databases">
        <title>Genome sequence.</title>
        <authorList>
            <person name="Sun Q."/>
        </authorList>
    </citation>
    <scope>NUCLEOTIDE SEQUENCE</scope>
    <source>
        <strain evidence="2">JC740</strain>
    </source>
</reference>
<sequence length="155" mass="17505">MSESKNVATDGTLYARGSVIFTVFVCASIGVFGQVIQSIAFFLTFVLALACVRLLIRSSVWLLNRICRHCREGLSATSERDAEARGIDATTERLKSTLDNMRRVEEVYVARYAHRRCSSDDVIRMKSLRLQAEIELLRQEKIPKPWAEACGKFLS</sequence>
<evidence type="ECO:0000256" key="1">
    <source>
        <dbReference type="SAM" id="Phobius"/>
    </source>
</evidence>
<gene>
    <name evidence="2" type="ORF">LOC71_04950</name>
</gene>
<protein>
    <submittedName>
        <fullName evidence="2">Uncharacterized protein</fullName>
    </submittedName>
</protein>
<dbReference type="EMBL" id="JAJKFW010000007">
    <property type="protein sequence ID" value="MCC9641612.1"/>
    <property type="molecule type" value="Genomic_DNA"/>
</dbReference>
<feature type="transmembrane region" description="Helical" evidence="1">
    <location>
        <begin position="39"/>
        <end position="56"/>
    </location>
</feature>
<accession>A0ABS8NDI0</accession>
<keyword evidence="3" id="KW-1185">Reference proteome</keyword>
<evidence type="ECO:0000313" key="2">
    <source>
        <dbReference type="EMBL" id="MCC9641612.1"/>
    </source>
</evidence>
<keyword evidence="1" id="KW-1133">Transmembrane helix</keyword>
<organism evidence="2 3">
    <name type="scientific">Rhodopirellula halodulae</name>
    <dbReference type="NCBI Taxonomy" id="2894198"/>
    <lineage>
        <taxon>Bacteria</taxon>
        <taxon>Pseudomonadati</taxon>
        <taxon>Planctomycetota</taxon>
        <taxon>Planctomycetia</taxon>
        <taxon>Pirellulales</taxon>
        <taxon>Pirellulaceae</taxon>
        <taxon>Rhodopirellula</taxon>
    </lineage>
</organism>
<keyword evidence="1" id="KW-0472">Membrane</keyword>
<dbReference type="RefSeq" id="WP_230271903.1">
    <property type="nucleotide sequence ID" value="NZ_JAJKFW010000007.1"/>
</dbReference>